<keyword evidence="2" id="KW-1185">Reference proteome</keyword>
<organism evidence="1 2">
    <name type="scientific">Lentinula lateritia</name>
    <dbReference type="NCBI Taxonomy" id="40482"/>
    <lineage>
        <taxon>Eukaryota</taxon>
        <taxon>Fungi</taxon>
        <taxon>Dikarya</taxon>
        <taxon>Basidiomycota</taxon>
        <taxon>Agaricomycotina</taxon>
        <taxon>Agaricomycetes</taxon>
        <taxon>Agaricomycetidae</taxon>
        <taxon>Agaricales</taxon>
        <taxon>Marasmiineae</taxon>
        <taxon>Omphalotaceae</taxon>
        <taxon>Lentinula</taxon>
    </lineage>
</organism>
<evidence type="ECO:0000313" key="1">
    <source>
        <dbReference type="EMBL" id="KAJ4489267.1"/>
    </source>
</evidence>
<dbReference type="Proteomes" id="UP001150217">
    <property type="component" value="Unassembled WGS sequence"/>
</dbReference>
<feature type="non-terminal residue" evidence="1">
    <location>
        <position position="1"/>
    </location>
</feature>
<dbReference type="EMBL" id="JANVFT010000044">
    <property type="protein sequence ID" value="KAJ4489267.1"/>
    <property type="molecule type" value="Genomic_DNA"/>
</dbReference>
<sequence>RSMRAILFTELGIEPIRYRRLGLALGYLQSLLIQPDHRVVRDAFTHSLHLARSGHATWVNDLRSTLSKLPIPVHCTVDELTDADNLARLRKDIRQSCEQSLTSDIQASVRVHLLHNRLEFREDGQQLHTSPIITLRAYLDVIKVPKHRHAFTRLITSSHALSIERLRYEERYRSPIPREWRLCRFCRGAVEDECHALMVCEAQLTLVCLREQYWMEMDQTAPDIVLMQHQLSSYALLQRVLFDRRVLTLTAKYVYDVLAVFAGREPYIPESHLYTDA</sequence>
<reference evidence="1" key="1">
    <citation type="submission" date="2022-08" db="EMBL/GenBank/DDBJ databases">
        <title>A Global Phylogenomic Analysis of the Shiitake Genus Lentinula.</title>
        <authorList>
            <consortium name="DOE Joint Genome Institute"/>
            <person name="Sierra-Patev S."/>
            <person name="Min B."/>
            <person name="Naranjo-Ortiz M."/>
            <person name="Looney B."/>
            <person name="Konkel Z."/>
            <person name="Slot J.C."/>
            <person name="Sakamoto Y."/>
            <person name="Steenwyk J.L."/>
            <person name="Rokas A."/>
            <person name="Carro J."/>
            <person name="Camarero S."/>
            <person name="Ferreira P."/>
            <person name="Molpeceres G."/>
            <person name="Ruiz-Duenas F.J."/>
            <person name="Serrano A."/>
            <person name="Henrissat B."/>
            <person name="Drula E."/>
            <person name="Hughes K.W."/>
            <person name="Mata J.L."/>
            <person name="Ishikawa N.K."/>
            <person name="Vargas-Isla R."/>
            <person name="Ushijima S."/>
            <person name="Smith C.A."/>
            <person name="Ahrendt S."/>
            <person name="Andreopoulos W."/>
            <person name="He G."/>
            <person name="Labutti K."/>
            <person name="Lipzen A."/>
            <person name="Ng V."/>
            <person name="Riley R."/>
            <person name="Sandor L."/>
            <person name="Barry K."/>
            <person name="Martinez A.T."/>
            <person name="Xiao Y."/>
            <person name="Gibbons J.G."/>
            <person name="Terashima K."/>
            <person name="Grigoriev I.V."/>
            <person name="Hibbett D.S."/>
        </authorList>
    </citation>
    <scope>NUCLEOTIDE SEQUENCE</scope>
    <source>
        <strain evidence="1">RHP3577 ss4</strain>
    </source>
</reference>
<gene>
    <name evidence="1" type="ORF">C8R41DRAFT_766867</name>
</gene>
<proteinExistence type="predicted"/>
<evidence type="ECO:0008006" key="3">
    <source>
        <dbReference type="Google" id="ProtNLM"/>
    </source>
</evidence>
<protein>
    <recommendedName>
        <fullName evidence="3">Reverse transcriptase zinc-binding domain-containing protein</fullName>
    </recommendedName>
</protein>
<evidence type="ECO:0000313" key="2">
    <source>
        <dbReference type="Proteomes" id="UP001150217"/>
    </source>
</evidence>
<comment type="caution">
    <text evidence="1">The sequence shown here is derived from an EMBL/GenBank/DDBJ whole genome shotgun (WGS) entry which is preliminary data.</text>
</comment>
<name>A0ABQ8VDQ8_9AGAR</name>
<accession>A0ABQ8VDQ8</accession>